<sequence>MQSFLFLYFICCHSGKGMFFLPSLSIKHLPWILYLIFIGTTKL</sequence>
<organism evidence="1">
    <name type="scientific">Anguilla anguilla</name>
    <name type="common">European freshwater eel</name>
    <name type="synonym">Muraena anguilla</name>
    <dbReference type="NCBI Taxonomy" id="7936"/>
    <lineage>
        <taxon>Eukaryota</taxon>
        <taxon>Metazoa</taxon>
        <taxon>Chordata</taxon>
        <taxon>Craniata</taxon>
        <taxon>Vertebrata</taxon>
        <taxon>Euteleostomi</taxon>
        <taxon>Actinopterygii</taxon>
        <taxon>Neopterygii</taxon>
        <taxon>Teleostei</taxon>
        <taxon>Anguilliformes</taxon>
        <taxon>Anguillidae</taxon>
        <taxon>Anguilla</taxon>
    </lineage>
</organism>
<proteinExistence type="predicted"/>
<dbReference type="EMBL" id="GBXM01016620">
    <property type="protein sequence ID" value="JAH91957.1"/>
    <property type="molecule type" value="Transcribed_RNA"/>
</dbReference>
<dbReference type="AlphaFoldDB" id="A0A0E9WNM9"/>
<reference evidence="1" key="1">
    <citation type="submission" date="2014-11" db="EMBL/GenBank/DDBJ databases">
        <authorList>
            <person name="Amaro Gonzalez C."/>
        </authorList>
    </citation>
    <scope>NUCLEOTIDE SEQUENCE</scope>
</reference>
<name>A0A0E9WNM9_ANGAN</name>
<protein>
    <submittedName>
        <fullName evidence="1">Uncharacterized protein</fullName>
    </submittedName>
</protein>
<accession>A0A0E9WNM9</accession>
<reference evidence="1" key="2">
    <citation type="journal article" date="2015" name="Fish Shellfish Immunol.">
        <title>Early steps in the European eel (Anguilla anguilla)-Vibrio vulnificus interaction in the gills: Role of the RtxA13 toxin.</title>
        <authorList>
            <person name="Callol A."/>
            <person name="Pajuelo D."/>
            <person name="Ebbesson L."/>
            <person name="Teles M."/>
            <person name="MacKenzie S."/>
            <person name="Amaro C."/>
        </authorList>
    </citation>
    <scope>NUCLEOTIDE SEQUENCE</scope>
</reference>
<evidence type="ECO:0000313" key="1">
    <source>
        <dbReference type="EMBL" id="JAH91957.1"/>
    </source>
</evidence>